<accession>A0A172ZAU0</accession>
<dbReference type="KEGG" id="pbv:AR543_00335"/>
<dbReference type="GO" id="GO:0000287">
    <property type="term" value="F:magnesium ion binding"/>
    <property type="evidence" value="ECO:0007669"/>
    <property type="project" value="TreeGrafter"/>
</dbReference>
<reference evidence="5" key="1">
    <citation type="submission" date="2015-10" db="EMBL/GenBank/DDBJ databases">
        <title>Genome of Paenibacillus bovis sp. nov.</title>
        <authorList>
            <person name="Wu Z."/>
            <person name="Gao C."/>
            <person name="Liu Z."/>
            <person name="Zheng H."/>
        </authorList>
    </citation>
    <scope>NUCLEOTIDE SEQUENCE [LARGE SCALE GENOMIC DNA]</scope>
    <source>
        <strain evidence="5">BD3526</strain>
    </source>
</reference>
<reference evidence="4 5" key="2">
    <citation type="journal article" date="2016" name="Int. J. Syst. Evol. Microbiol.">
        <title>Paenibacillus bovis sp. nov., isolated from raw yak (Bos grunniens) milk.</title>
        <authorList>
            <person name="Gao C."/>
            <person name="Han J."/>
            <person name="Liu Z."/>
            <person name="Xu X."/>
            <person name="Hang F."/>
            <person name="Wu Z."/>
        </authorList>
    </citation>
    <scope>NUCLEOTIDE SEQUENCE [LARGE SCALE GENOMIC DNA]</scope>
    <source>
        <strain evidence="4 5">BD3526</strain>
    </source>
</reference>
<dbReference type="OrthoDB" id="9786940at2"/>
<dbReference type="Gene3D" id="3.20.20.60">
    <property type="entry name" value="Phosphoenolpyruvate-binding domains"/>
    <property type="match status" value="2"/>
</dbReference>
<evidence type="ECO:0000256" key="2">
    <source>
        <dbReference type="ARBA" id="ARBA00022723"/>
    </source>
</evidence>
<dbReference type="InterPro" id="IPR040442">
    <property type="entry name" value="Pyrv_kinase-like_dom_sf"/>
</dbReference>
<organism evidence="4 5">
    <name type="scientific">Paenibacillus bovis</name>
    <dbReference type="NCBI Taxonomy" id="1616788"/>
    <lineage>
        <taxon>Bacteria</taxon>
        <taxon>Bacillati</taxon>
        <taxon>Bacillota</taxon>
        <taxon>Bacilli</taxon>
        <taxon>Bacillales</taxon>
        <taxon>Paenibacillaceae</taxon>
        <taxon>Paenibacillus</taxon>
    </lineage>
</organism>
<keyword evidence="4" id="KW-0456">Lyase</keyword>
<dbReference type="GO" id="GO:0016829">
    <property type="term" value="F:lyase activity"/>
    <property type="evidence" value="ECO:0007669"/>
    <property type="project" value="UniProtKB-KW"/>
</dbReference>
<dbReference type="AlphaFoldDB" id="A0A172ZAU0"/>
<dbReference type="Pfam" id="PF15617">
    <property type="entry name" value="C-C_Bond_Lyase"/>
    <property type="match status" value="1"/>
</dbReference>
<dbReference type="InterPro" id="IPR039480">
    <property type="entry name" value="C-C_Bond_Lyase-like"/>
</dbReference>
<comment type="cofactor">
    <cofactor evidence="1">
        <name>Mg(2+)</name>
        <dbReference type="ChEBI" id="CHEBI:18420"/>
    </cofactor>
</comment>
<evidence type="ECO:0000313" key="5">
    <source>
        <dbReference type="Proteomes" id="UP000078148"/>
    </source>
</evidence>
<keyword evidence="5" id="KW-1185">Reference proteome</keyword>
<dbReference type="PANTHER" id="PTHR32308">
    <property type="entry name" value="LYASE BETA SUBUNIT, PUTATIVE (AFU_ORTHOLOGUE AFUA_4G13030)-RELATED"/>
    <property type="match status" value="1"/>
</dbReference>
<dbReference type="EMBL" id="CP013023">
    <property type="protein sequence ID" value="ANF94629.1"/>
    <property type="molecule type" value="Genomic_DNA"/>
</dbReference>
<sequence length="402" mass="46305">MRYFNYLSQAEEEELFYSVPVHYDNASERELLAYAIGPALYCPATRPTIARDILTQRHRGLTSWVFDLEDAIGDQQVEAAEHSLVEQVHYLQEVMDKDSSVRSRIPLLFIRVRSVEQLQRIIRYMGEGMQQITGIMLPKFNAVIGEQYLQVIAEYNHSRHEGAPVLYGLPILETAAVIYRESRLDELLSIKRVLDAYQDYVLNVRIGATDFSSLFGLRRSSDMTIYDITTIRDCISDIINLFGRMESPYVISGPVWEYFSSGERVLKPQIRQSPFEEALGADGRKLRNEYINHHVDGLIREVIMDKENGMIGKTIIHPSHIGLVQSLYTVRQEEYEDAQGIIANNTGELGVFKSGYANKMNEIKPHLNWARRIMARSQIYGVLHEQQHFISLLSEQERHVYV</sequence>
<dbReference type="GO" id="GO:0006107">
    <property type="term" value="P:oxaloacetate metabolic process"/>
    <property type="evidence" value="ECO:0007669"/>
    <property type="project" value="TreeGrafter"/>
</dbReference>
<dbReference type="STRING" id="1616788.AR543_00335"/>
<dbReference type="Proteomes" id="UP000078148">
    <property type="component" value="Chromosome"/>
</dbReference>
<evidence type="ECO:0000256" key="3">
    <source>
        <dbReference type="ARBA" id="ARBA00022842"/>
    </source>
</evidence>
<dbReference type="SUPFAM" id="SSF51621">
    <property type="entry name" value="Phosphoenolpyruvate/pyruvate domain"/>
    <property type="match status" value="1"/>
</dbReference>
<name>A0A172ZAU0_9BACL</name>
<proteinExistence type="predicted"/>
<evidence type="ECO:0000256" key="1">
    <source>
        <dbReference type="ARBA" id="ARBA00001946"/>
    </source>
</evidence>
<dbReference type="PANTHER" id="PTHR32308:SF10">
    <property type="entry name" value="CITRATE LYASE SUBUNIT BETA"/>
    <property type="match status" value="1"/>
</dbReference>
<keyword evidence="2" id="KW-0479">Metal-binding</keyword>
<gene>
    <name evidence="4" type="ORF">AR543_00335</name>
</gene>
<dbReference type="RefSeq" id="WP_060530788.1">
    <property type="nucleotide sequence ID" value="NZ_CP013023.1"/>
</dbReference>
<evidence type="ECO:0000313" key="4">
    <source>
        <dbReference type="EMBL" id="ANF94629.1"/>
    </source>
</evidence>
<dbReference type="InterPro" id="IPR015813">
    <property type="entry name" value="Pyrv/PenolPyrv_kinase-like_dom"/>
</dbReference>
<keyword evidence="3" id="KW-0460">Magnesium</keyword>
<protein>
    <submittedName>
        <fullName evidence="4">Citrate lyase subunit beta</fullName>
    </submittedName>
</protein>